<dbReference type="FunFam" id="1.20.5.110:FF:000004">
    <property type="entry name" value="Vesicle-associated membrane protein 7"/>
    <property type="match status" value="1"/>
</dbReference>
<evidence type="ECO:0000256" key="3">
    <source>
        <dbReference type="ARBA" id="ARBA00022692"/>
    </source>
</evidence>
<evidence type="ECO:0000313" key="12">
    <source>
        <dbReference type="EMBL" id="KAF6752760.1"/>
    </source>
</evidence>
<comment type="caution">
    <text evidence="12">The sequence shown here is derived from an EMBL/GenBank/DDBJ whole genome shotgun (WGS) entry which is preliminary data.</text>
</comment>
<dbReference type="GO" id="GO:0012505">
    <property type="term" value="C:endomembrane system"/>
    <property type="evidence" value="ECO:0007669"/>
    <property type="project" value="UniProtKB-SubCell"/>
</dbReference>
<keyword evidence="8" id="KW-0175">Coiled coil</keyword>
<dbReference type="PANTHER" id="PTHR45701">
    <property type="entry name" value="SYNAPTOBREVIN FAMILY MEMBER"/>
    <property type="match status" value="1"/>
</dbReference>
<reference evidence="12 13" key="1">
    <citation type="submission" date="2020-07" db="EMBL/GenBank/DDBJ databases">
        <title>Comparative genomics of pyrophilous fungi reveals a link between fire events and developmental genes.</title>
        <authorList>
            <consortium name="DOE Joint Genome Institute"/>
            <person name="Steindorff A.S."/>
            <person name="Carver A."/>
            <person name="Calhoun S."/>
            <person name="Stillman K."/>
            <person name="Liu H."/>
            <person name="Lipzen A."/>
            <person name="Pangilinan J."/>
            <person name="Labutti K."/>
            <person name="Bruns T.D."/>
            <person name="Grigoriev I.V."/>
        </authorList>
    </citation>
    <scope>NUCLEOTIDE SEQUENCE [LARGE SCALE GENOMIC DNA]</scope>
    <source>
        <strain evidence="12 13">CBS 144469</strain>
    </source>
</reference>
<keyword evidence="4" id="KW-0653">Protein transport</keyword>
<dbReference type="SUPFAM" id="SSF58038">
    <property type="entry name" value="SNARE fusion complex"/>
    <property type="match status" value="1"/>
</dbReference>
<dbReference type="Pfam" id="PF00957">
    <property type="entry name" value="Synaptobrevin"/>
    <property type="match status" value="1"/>
</dbReference>
<proteinExistence type="inferred from homology"/>
<dbReference type="GO" id="GO:0016192">
    <property type="term" value="P:vesicle-mediated transport"/>
    <property type="evidence" value="ECO:0007669"/>
    <property type="project" value="InterPro"/>
</dbReference>
<evidence type="ECO:0000313" key="13">
    <source>
        <dbReference type="Proteomes" id="UP000521943"/>
    </source>
</evidence>
<evidence type="ECO:0000256" key="2">
    <source>
        <dbReference type="ARBA" id="ARBA00022448"/>
    </source>
</evidence>
<evidence type="ECO:0000256" key="1">
    <source>
        <dbReference type="ARBA" id="ARBA00008025"/>
    </source>
</evidence>
<keyword evidence="13" id="KW-1185">Reference proteome</keyword>
<feature type="compositionally biased region" description="Gly residues" evidence="9">
    <location>
        <begin position="15"/>
        <end position="28"/>
    </location>
</feature>
<dbReference type="PROSITE" id="PS50892">
    <property type="entry name" value="V_SNARE"/>
    <property type="match status" value="1"/>
</dbReference>
<sequence>MSEPYDPYVPRAGSSTGGAGTPGQGGGNAKTAAIQAQIDDTVGIMRENITKVAERGERLDSLQDKTDNLAVSAQGFRRGANRVRKNMWWKDMKMRIIIGVAIAVIIVIIVVSIVKATQK</sequence>
<comment type="similarity">
    <text evidence="1">Belongs to the synaptobrevin family.</text>
</comment>
<name>A0A8H6HT83_9AGAR</name>
<evidence type="ECO:0000256" key="6">
    <source>
        <dbReference type="ARBA" id="ARBA00023136"/>
    </source>
</evidence>
<dbReference type="InterPro" id="IPR042855">
    <property type="entry name" value="V_SNARE_CC"/>
</dbReference>
<keyword evidence="2" id="KW-0813">Transport</keyword>
<dbReference type="OrthoDB" id="190375at2759"/>
<evidence type="ECO:0000256" key="9">
    <source>
        <dbReference type="SAM" id="MobiDB-lite"/>
    </source>
</evidence>
<keyword evidence="5 10" id="KW-1133">Transmembrane helix</keyword>
<comment type="subcellular location">
    <subcellularLocation>
        <location evidence="7">Endomembrane system</location>
        <topology evidence="7">Single-pass type IV membrane protein</topology>
    </subcellularLocation>
</comment>
<feature type="transmembrane region" description="Helical" evidence="10">
    <location>
        <begin position="94"/>
        <end position="114"/>
    </location>
</feature>
<dbReference type="CDD" id="cd15874">
    <property type="entry name" value="R-SNARE_Snc1"/>
    <property type="match status" value="1"/>
</dbReference>
<organism evidence="12 13">
    <name type="scientific">Ephemerocybe angulata</name>
    <dbReference type="NCBI Taxonomy" id="980116"/>
    <lineage>
        <taxon>Eukaryota</taxon>
        <taxon>Fungi</taxon>
        <taxon>Dikarya</taxon>
        <taxon>Basidiomycota</taxon>
        <taxon>Agaricomycotina</taxon>
        <taxon>Agaricomycetes</taxon>
        <taxon>Agaricomycetidae</taxon>
        <taxon>Agaricales</taxon>
        <taxon>Agaricineae</taxon>
        <taxon>Psathyrellaceae</taxon>
        <taxon>Ephemerocybe</taxon>
    </lineage>
</organism>
<dbReference type="PIRSF" id="PIRSF005409">
    <property type="entry name" value="Synaptobrevin_euk"/>
    <property type="match status" value="1"/>
</dbReference>
<evidence type="ECO:0000259" key="11">
    <source>
        <dbReference type="PROSITE" id="PS50892"/>
    </source>
</evidence>
<dbReference type="InterPro" id="IPR016444">
    <property type="entry name" value="Synaptobrevin/VAMP"/>
</dbReference>
<dbReference type="EMBL" id="JACGCI010000042">
    <property type="protein sequence ID" value="KAF6752760.1"/>
    <property type="molecule type" value="Genomic_DNA"/>
</dbReference>
<dbReference type="Proteomes" id="UP000521943">
    <property type="component" value="Unassembled WGS sequence"/>
</dbReference>
<evidence type="ECO:0000256" key="10">
    <source>
        <dbReference type="SAM" id="Phobius"/>
    </source>
</evidence>
<accession>A0A8H6HT83</accession>
<dbReference type="InterPro" id="IPR001388">
    <property type="entry name" value="Synaptobrevin-like"/>
</dbReference>
<dbReference type="PRINTS" id="PR00219">
    <property type="entry name" value="SYNAPTOBREVN"/>
</dbReference>
<keyword evidence="3 10" id="KW-0812">Transmembrane</keyword>
<protein>
    <submittedName>
        <fullName evidence="12">Synaptobrevin-like protein</fullName>
    </submittedName>
</protein>
<dbReference type="GO" id="GO:0015031">
    <property type="term" value="P:protein transport"/>
    <property type="evidence" value="ECO:0007669"/>
    <property type="project" value="UniProtKB-KW"/>
</dbReference>
<evidence type="ECO:0000256" key="4">
    <source>
        <dbReference type="ARBA" id="ARBA00022927"/>
    </source>
</evidence>
<evidence type="ECO:0000256" key="5">
    <source>
        <dbReference type="ARBA" id="ARBA00022989"/>
    </source>
</evidence>
<dbReference type="PROSITE" id="PS00417">
    <property type="entry name" value="SYNAPTOBREVIN"/>
    <property type="match status" value="1"/>
</dbReference>
<feature type="domain" description="V-SNARE coiled-coil homology" evidence="11">
    <location>
        <begin position="30"/>
        <end position="90"/>
    </location>
</feature>
<feature type="region of interest" description="Disordered" evidence="9">
    <location>
        <begin position="1"/>
        <end position="31"/>
    </location>
</feature>
<dbReference type="AlphaFoldDB" id="A0A8H6HT83"/>
<evidence type="ECO:0000256" key="7">
    <source>
        <dbReference type="ARBA" id="ARBA00046280"/>
    </source>
</evidence>
<dbReference type="GO" id="GO:0016020">
    <property type="term" value="C:membrane"/>
    <property type="evidence" value="ECO:0007669"/>
    <property type="project" value="InterPro"/>
</dbReference>
<keyword evidence="6 10" id="KW-0472">Membrane</keyword>
<evidence type="ECO:0000256" key="8">
    <source>
        <dbReference type="PROSITE-ProRule" id="PRU00290"/>
    </source>
</evidence>
<dbReference type="Gene3D" id="1.20.5.110">
    <property type="match status" value="1"/>
</dbReference>
<gene>
    <name evidence="12" type="ORF">DFP72DRAFT_439801</name>
</gene>
<dbReference type="GO" id="GO:0005737">
    <property type="term" value="C:cytoplasm"/>
    <property type="evidence" value="ECO:0007669"/>
    <property type="project" value="UniProtKB-ARBA"/>
</dbReference>